<dbReference type="Proteomes" id="UP000239469">
    <property type="component" value="Unassembled WGS sequence"/>
</dbReference>
<dbReference type="PROSITE" id="PS51902">
    <property type="entry name" value="CLPX_ZB"/>
    <property type="match status" value="1"/>
</dbReference>
<evidence type="ECO:0000256" key="1">
    <source>
        <dbReference type="PROSITE-ProRule" id="PRU01250"/>
    </source>
</evidence>
<feature type="binding site" evidence="1">
    <location>
        <position position="35"/>
    </location>
    <ligand>
        <name>Zn(2+)</name>
        <dbReference type="ChEBI" id="CHEBI:29105"/>
    </ligand>
</feature>
<dbReference type="GO" id="GO:0006457">
    <property type="term" value="P:protein folding"/>
    <property type="evidence" value="ECO:0007669"/>
    <property type="project" value="UniProtKB-UniRule"/>
</dbReference>
<dbReference type="GO" id="GO:0008270">
    <property type="term" value="F:zinc ion binding"/>
    <property type="evidence" value="ECO:0007669"/>
    <property type="project" value="UniProtKB-UniRule"/>
</dbReference>
<reference evidence="3 4" key="1">
    <citation type="submission" date="2017-01" db="EMBL/GenBank/DDBJ databases">
        <title>New insights into the genetic diversity of Chromobacterium isolated from tropical freshwater lake.</title>
        <authorList>
            <person name="Santos A.B."/>
            <person name="Nascimento A.M."/>
            <person name="Da Silva P.C."/>
        </authorList>
    </citation>
    <scope>NUCLEOTIDE SEQUENCE [LARGE SCALE GENOMIC DNA]</scope>
    <source>
        <strain evidence="3 4">56AF</strain>
    </source>
</reference>
<protein>
    <recommendedName>
        <fullName evidence="2">ClpX-type ZB domain-containing protein</fullName>
    </recommendedName>
</protein>
<feature type="domain" description="ClpX-type ZB" evidence="2">
    <location>
        <begin position="1"/>
        <end position="54"/>
    </location>
</feature>
<dbReference type="EMBL" id="MTBD01000058">
    <property type="protein sequence ID" value="PRP68717.1"/>
    <property type="molecule type" value="Genomic_DNA"/>
</dbReference>
<evidence type="ECO:0000313" key="3">
    <source>
        <dbReference type="EMBL" id="PRP68717.1"/>
    </source>
</evidence>
<dbReference type="SMART" id="SM00994">
    <property type="entry name" value="zf-C4_ClpX"/>
    <property type="match status" value="1"/>
</dbReference>
<evidence type="ECO:0000259" key="2">
    <source>
        <dbReference type="PROSITE" id="PS51902"/>
    </source>
</evidence>
<dbReference type="InterPro" id="IPR010603">
    <property type="entry name" value="Znf_CppX_C4"/>
</dbReference>
<evidence type="ECO:0000313" key="4">
    <source>
        <dbReference type="Proteomes" id="UP000239469"/>
    </source>
</evidence>
<proteinExistence type="inferred from homology"/>
<feature type="binding site" evidence="1">
    <location>
        <position position="13"/>
    </location>
    <ligand>
        <name>Zn(2+)</name>
        <dbReference type="ChEBI" id="CHEBI:29105"/>
    </ligand>
</feature>
<keyword evidence="1" id="KW-0862">Zinc</keyword>
<dbReference type="GO" id="GO:0046983">
    <property type="term" value="F:protein dimerization activity"/>
    <property type="evidence" value="ECO:0007669"/>
    <property type="project" value="UniProtKB-UniRule"/>
</dbReference>
<accession>A0A2S9WZ15</accession>
<sequence length="62" mass="6665">MSIVRKTKVIHVCDFCGRDEHEVAYIVAGEGVDICDECVDVAAEIVREERAKAAKAQGGDAS</sequence>
<keyword evidence="1" id="KW-0143">Chaperone</keyword>
<dbReference type="Pfam" id="PF06689">
    <property type="entry name" value="zf-C4_ClpX"/>
    <property type="match status" value="1"/>
</dbReference>
<name>A0A2S9WZ15_9NEIS</name>
<gene>
    <name evidence="3" type="ORF">BUE93_20850</name>
</gene>
<dbReference type="GO" id="GO:0051082">
    <property type="term" value="F:unfolded protein binding"/>
    <property type="evidence" value="ECO:0007669"/>
    <property type="project" value="UniProtKB-UniRule"/>
</dbReference>
<comment type="caution">
    <text evidence="3">The sequence shown here is derived from an EMBL/GenBank/DDBJ whole genome shotgun (WGS) entry which is preliminary data.</text>
</comment>
<dbReference type="InterPro" id="IPR059188">
    <property type="entry name" value="Znf_CLPX-like"/>
</dbReference>
<dbReference type="Gene3D" id="6.20.220.10">
    <property type="entry name" value="ClpX chaperone, C4-type zinc finger domain"/>
    <property type="match status" value="1"/>
</dbReference>
<organism evidence="3 4">
    <name type="scientific">Chromobacterium amazonense</name>
    <dbReference type="NCBI Taxonomy" id="1382803"/>
    <lineage>
        <taxon>Bacteria</taxon>
        <taxon>Pseudomonadati</taxon>
        <taxon>Pseudomonadota</taxon>
        <taxon>Betaproteobacteria</taxon>
        <taxon>Neisseriales</taxon>
        <taxon>Chromobacteriaceae</taxon>
        <taxon>Chromobacterium</taxon>
    </lineage>
</organism>
<dbReference type="RefSeq" id="WP_189339033.1">
    <property type="nucleotide sequence ID" value="NZ_MTBD01000058.1"/>
</dbReference>
<dbReference type="InterPro" id="IPR038366">
    <property type="entry name" value="Znf_CppX_C4_sf"/>
</dbReference>
<dbReference type="AlphaFoldDB" id="A0A2S9WZ15"/>
<feature type="binding site" evidence="1">
    <location>
        <position position="38"/>
    </location>
    <ligand>
        <name>Zn(2+)</name>
        <dbReference type="ChEBI" id="CHEBI:29105"/>
    </ligand>
</feature>
<keyword evidence="1" id="KW-0479">Metal-binding</keyword>
<feature type="binding site" evidence="1">
    <location>
        <position position="16"/>
    </location>
    <ligand>
        <name>Zn(2+)</name>
        <dbReference type="ChEBI" id="CHEBI:29105"/>
    </ligand>
</feature>
<dbReference type="SUPFAM" id="SSF57716">
    <property type="entry name" value="Glucocorticoid receptor-like (DNA-binding domain)"/>
    <property type="match status" value="1"/>
</dbReference>
<comment type="similarity">
    <text evidence="1">Belongs to the ClpX chaperone family.</text>
</comment>